<dbReference type="KEGG" id="rhoz:GXP67_18245"/>
<evidence type="ECO:0000313" key="3">
    <source>
        <dbReference type="Proteomes" id="UP000480178"/>
    </source>
</evidence>
<proteinExistence type="predicted"/>
<dbReference type="EMBL" id="CP048222">
    <property type="protein sequence ID" value="QHT68444.1"/>
    <property type="molecule type" value="Genomic_DNA"/>
</dbReference>
<accession>A0A6C0GKV5</accession>
<organism evidence="2 3">
    <name type="scientific">Rhodocytophaga rosea</name>
    <dbReference type="NCBI Taxonomy" id="2704465"/>
    <lineage>
        <taxon>Bacteria</taxon>
        <taxon>Pseudomonadati</taxon>
        <taxon>Bacteroidota</taxon>
        <taxon>Cytophagia</taxon>
        <taxon>Cytophagales</taxon>
        <taxon>Rhodocytophagaceae</taxon>
        <taxon>Rhodocytophaga</taxon>
    </lineage>
</organism>
<name>A0A6C0GKV5_9BACT</name>
<dbReference type="Proteomes" id="UP000480178">
    <property type="component" value="Chromosome"/>
</dbReference>
<keyword evidence="3" id="KW-1185">Reference proteome</keyword>
<feature type="domain" description="Lipocalin-like" evidence="1">
    <location>
        <begin position="38"/>
        <end position="118"/>
    </location>
</feature>
<evidence type="ECO:0000313" key="2">
    <source>
        <dbReference type="EMBL" id="QHT68444.1"/>
    </source>
</evidence>
<dbReference type="PROSITE" id="PS51257">
    <property type="entry name" value="PROKAR_LIPOPROTEIN"/>
    <property type="match status" value="1"/>
</dbReference>
<dbReference type="AlphaFoldDB" id="A0A6C0GKV5"/>
<reference evidence="2 3" key="1">
    <citation type="submission" date="2020-01" db="EMBL/GenBank/DDBJ databases">
        <authorList>
            <person name="Kim M.K."/>
        </authorList>
    </citation>
    <scope>NUCLEOTIDE SEQUENCE [LARGE SCALE GENOMIC DNA]</scope>
    <source>
        <strain evidence="2 3">172606-1</strain>
    </source>
</reference>
<sequence length="132" mass="14507">MYTKKSIVVWMLGICIMLCSCEKKGEDARKEFYGDGTKTWRVVKARNAEGKKEDVSDAEKRDVLRFNSDGSFSANAVEGNAEGTWTYDPAAKLLTLQFAGASVTESHSVVDLSDDKIRLKAGDGSEMTLEAE</sequence>
<gene>
    <name evidence="2" type="ORF">GXP67_18245</name>
</gene>
<dbReference type="InterPro" id="IPR024311">
    <property type="entry name" value="Lipocalin-like"/>
</dbReference>
<dbReference type="RefSeq" id="WP_162444456.1">
    <property type="nucleotide sequence ID" value="NZ_CP048222.1"/>
</dbReference>
<protein>
    <submittedName>
        <fullName evidence="2">DUF4923 family protein</fullName>
    </submittedName>
</protein>
<dbReference type="Pfam" id="PF13648">
    <property type="entry name" value="Lipocalin_4"/>
    <property type="match status" value="1"/>
</dbReference>
<evidence type="ECO:0000259" key="1">
    <source>
        <dbReference type="Pfam" id="PF13648"/>
    </source>
</evidence>